<keyword evidence="5" id="KW-0472">Membrane</keyword>
<organism evidence="7 8">
    <name type="scientific">Catellicoccus marimammalium M35/04/3</name>
    <dbReference type="NCBI Taxonomy" id="1234409"/>
    <lineage>
        <taxon>Bacteria</taxon>
        <taxon>Bacillati</taxon>
        <taxon>Bacillota</taxon>
        <taxon>Bacilli</taxon>
        <taxon>Lactobacillales</taxon>
        <taxon>Enterococcaceae</taxon>
        <taxon>Catellicoccus</taxon>
    </lineage>
</organism>
<dbReference type="InterPro" id="IPR013783">
    <property type="entry name" value="Ig-like_fold"/>
</dbReference>
<dbReference type="eggNOG" id="COG4932">
    <property type="taxonomic scope" value="Bacteria"/>
</dbReference>
<keyword evidence="5" id="KW-1133">Transmembrane helix</keyword>
<feature type="domain" description="SpaA-like prealbumin fold" evidence="6">
    <location>
        <begin position="50"/>
        <end position="130"/>
    </location>
</feature>
<keyword evidence="5" id="KW-0812">Transmembrane</keyword>
<dbReference type="EMBL" id="AMYT01000009">
    <property type="protein sequence ID" value="EKU27740.1"/>
    <property type="molecule type" value="Genomic_DNA"/>
</dbReference>
<gene>
    <name evidence="7" type="ORF">C683_0312</name>
</gene>
<evidence type="ECO:0000256" key="4">
    <source>
        <dbReference type="SAM" id="MobiDB-lite"/>
    </source>
</evidence>
<dbReference type="NCBIfam" id="TIGR01167">
    <property type="entry name" value="LPXTG_anchor"/>
    <property type="match status" value="1"/>
</dbReference>
<feature type="domain" description="SpaA-like prealbumin fold" evidence="6">
    <location>
        <begin position="168"/>
        <end position="243"/>
    </location>
</feature>
<evidence type="ECO:0000256" key="2">
    <source>
        <dbReference type="ARBA" id="ARBA00022525"/>
    </source>
</evidence>
<comment type="similarity">
    <text evidence="1">Belongs to the serine-aspartate repeat-containing protein (SDr) family.</text>
</comment>
<keyword evidence="2" id="KW-0964">Secreted</keyword>
<keyword evidence="3" id="KW-0732">Signal</keyword>
<dbReference type="Proteomes" id="UP000016057">
    <property type="component" value="Unassembled WGS sequence"/>
</dbReference>
<keyword evidence="8" id="KW-1185">Reference proteome</keyword>
<evidence type="ECO:0000256" key="3">
    <source>
        <dbReference type="ARBA" id="ARBA00022729"/>
    </source>
</evidence>
<evidence type="ECO:0000256" key="5">
    <source>
        <dbReference type="SAM" id="Phobius"/>
    </source>
</evidence>
<evidence type="ECO:0000256" key="1">
    <source>
        <dbReference type="ARBA" id="ARBA00007257"/>
    </source>
</evidence>
<reference evidence="7 8" key="1">
    <citation type="journal article" date="2013" name="Genome Announc.">
        <title>Draft Genome Sequence of Catellicoccus marimammalium, a Novel Species Commonly Found in Gull Feces.</title>
        <authorList>
            <person name="Weigand M.R."/>
            <person name="Ryu H."/>
            <person name="Bozcek L."/>
            <person name="Konstantinidis K.T."/>
            <person name="Santo Domingo J.W."/>
        </authorList>
    </citation>
    <scope>NUCLEOTIDE SEQUENCE [LARGE SCALE GENOMIC DNA]</scope>
    <source>
        <strain evidence="7 8">M35/04/3</strain>
    </source>
</reference>
<evidence type="ECO:0000313" key="7">
    <source>
        <dbReference type="EMBL" id="EKU27740.1"/>
    </source>
</evidence>
<sequence>MKETQAPNGYEIAEDISFEVKDGKVVGSATNRIVMIDKLKEVVPTPQKQKVILSKQDVAGKEIAGAELTLTTNEQEVDSWISEEGKDHEFLATPNQEYTLQEVQAPKGYKLAESITFRVNEEGKVEIKNGTTWTSLADNKVIMVDAKKTSEKPNVPIKPTPSTSKKAKVEVAKIDVLGKEVVGAKLEILDANGKTIDAWISDTTSHKVELSDGKYTLKETRAPKGYEIAESIPFEVKDGKVVGQTTNTIVMVDKETKEERHKKPKVIKETVIIEKTIDDYHPSSGAPSQSSKEDDQSDLPQTGTHQSSIELVIGFGLLIISLCGFQWLRKRYN</sequence>
<accession>K8Z9Z8</accession>
<dbReference type="AlphaFoldDB" id="K8Z9Z8"/>
<feature type="region of interest" description="Disordered" evidence="4">
    <location>
        <begin position="278"/>
        <end position="303"/>
    </location>
</feature>
<comment type="caution">
    <text evidence="7">The sequence shown here is derived from an EMBL/GenBank/DDBJ whole genome shotgun (WGS) entry which is preliminary data.</text>
</comment>
<dbReference type="STRING" id="1234409.C683_0312"/>
<evidence type="ECO:0000259" key="6">
    <source>
        <dbReference type="Pfam" id="PF17802"/>
    </source>
</evidence>
<dbReference type="PANTHER" id="PTHR36108">
    <property type="entry name" value="COLOSSIN-B-RELATED"/>
    <property type="match status" value="1"/>
</dbReference>
<feature type="transmembrane region" description="Helical" evidence="5">
    <location>
        <begin position="311"/>
        <end position="328"/>
    </location>
</feature>
<proteinExistence type="inferred from homology"/>
<dbReference type="PANTHER" id="PTHR36108:SF13">
    <property type="entry name" value="COLOSSIN-B-RELATED"/>
    <property type="match status" value="1"/>
</dbReference>
<evidence type="ECO:0000313" key="8">
    <source>
        <dbReference type="Proteomes" id="UP000016057"/>
    </source>
</evidence>
<protein>
    <submittedName>
        <fullName evidence="7">Protein F2-like fibronectin-binding protein</fullName>
    </submittedName>
</protein>
<dbReference type="InterPro" id="IPR041033">
    <property type="entry name" value="SpaA_PFL_dom_1"/>
</dbReference>
<dbReference type="Gene3D" id="2.60.40.10">
    <property type="entry name" value="Immunoglobulins"/>
    <property type="match status" value="3"/>
</dbReference>
<dbReference type="Pfam" id="PF17802">
    <property type="entry name" value="SpaA"/>
    <property type="match status" value="2"/>
</dbReference>
<name>K8Z9Z8_9ENTE</name>